<proteinExistence type="predicted"/>
<reference evidence="3 4" key="1">
    <citation type="submission" date="2020-11" db="EMBL/GenBank/DDBJ databases">
        <title>Complete genome sequence for Salinimonas sp. strain G2-b.</title>
        <authorList>
            <person name="Park S.-J."/>
        </authorList>
    </citation>
    <scope>NUCLEOTIDE SEQUENCE [LARGE SCALE GENOMIC DNA]</scope>
    <source>
        <strain evidence="3 4">G2-b</strain>
    </source>
</reference>
<gene>
    <name evidence="3" type="ORF">IT774_02500</name>
</gene>
<dbReference type="InterPro" id="IPR041651">
    <property type="entry name" value="DUF5610"/>
</dbReference>
<dbReference type="Proteomes" id="UP000595095">
    <property type="component" value="Chromosome"/>
</dbReference>
<evidence type="ECO:0000313" key="4">
    <source>
        <dbReference type="Proteomes" id="UP000595095"/>
    </source>
</evidence>
<feature type="domain" description="DUF5610" evidence="2">
    <location>
        <begin position="53"/>
        <end position="163"/>
    </location>
</feature>
<dbReference type="RefSeq" id="WP_195811190.1">
    <property type="nucleotide sequence ID" value="NZ_CP064795.1"/>
</dbReference>
<feature type="region of interest" description="Disordered" evidence="1">
    <location>
        <begin position="1"/>
        <end position="21"/>
    </location>
</feature>
<dbReference type="EMBL" id="CP064795">
    <property type="protein sequence ID" value="QPG06113.1"/>
    <property type="molecule type" value="Genomic_DNA"/>
</dbReference>
<protein>
    <submittedName>
        <fullName evidence="3">DUF5610 domain-containing protein</fullName>
    </submittedName>
</protein>
<evidence type="ECO:0000256" key="1">
    <source>
        <dbReference type="SAM" id="MobiDB-lite"/>
    </source>
</evidence>
<evidence type="ECO:0000313" key="3">
    <source>
        <dbReference type="EMBL" id="QPG06113.1"/>
    </source>
</evidence>
<feature type="compositionally biased region" description="Polar residues" evidence="1">
    <location>
        <begin position="1"/>
        <end position="10"/>
    </location>
</feature>
<sequence>MNVDKFNNTVADPKTISDPVKTHRKQLQEQGLQQAAQFSQQETSVTMTASQNRVSYKVVSQSMAANLVVDGQRPGKPDPLPEETSMFDFEKVARNVMGFVGGVIRGAAAGGAPDEKLQNLFGQAREGVAKGIAMARQDLGQWLNDDINLGINKSEALIGEQMGTLEEEVLGANPLSNLQVNAMALSQQQQRSGDLVIRTREGDEVSIRFGDTRRASYERYDYQQGGQYTDSGTTDNTVGAVNSGSYTNVQWQTTSHFSFSVDGDLNEQELKSITQLINSTTELTELFFDGDIDKAFEQAQNLEFDKASLAGFALKLTQSQSSSMAKAYGSVQELTEKPDNAHQNAAIAEYVEKALSTQEQAKATLAGEKEFSNLVQGIINHMHDVHVPDLISAINRFNQFNQKIIQAVEAD</sequence>
<evidence type="ECO:0000259" key="2">
    <source>
        <dbReference type="Pfam" id="PF18433"/>
    </source>
</evidence>
<dbReference type="Pfam" id="PF18433">
    <property type="entry name" value="DUF5610"/>
    <property type="match status" value="1"/>
</dbReference>
<dbReference type="AlphaFoldDB" id="A0A7S9DYB9"/>
<organism evidence="3 4">
    <name type="scientific">Salinimonas marina</name>
    <dbReference type="NCBI Taxonomy" id="2785918"/>
    <lineage>
        <taxon>Bacteria</taxon>
        <taxon>Pseudomonadati</taxon>
        <taxon>Pseudomonadota</taxon>
        <taxon>Gammaproteobacteria</taxon>
        <taxon>Alteromonadales</taxon>
        <taxon>Alteromonadaceae</taxon>
        <taxon>Alteromonas/Salinimonas group</taxon>
        <taxon>Salinimonas</taxon>
    </lineage>
</organism>
<accession>A0A7S9DYB9</accession>
<dbReference type="KEGG" id="smaa:IT774_02500"/>
<keyword evidence="4" id="KW-1185">Reference proteome</keyword>
<name>A0A7S9DYB9_9ALTE</name>